<dbReference type="Proteomes" id="UP001528920">
    <property type="component" value="Unassembled WGS sequence"/>
</dbReference>
<dbReference type="InterPro" id="IPR045741">
    <property type="entry name" value="PorV"/>
</dbReference>
<comment type="caution">
    <text evidence="3">The sequence shown here is derived from an EMBL/GenBank/DDBJ whole genome shotgun (WGS) entry which is preliminary data.</text>
</comment>
<accession>A0ABT5VUK4</accession>
<proteinExistence type="predicted"/>
<organism evidence="3 4">
    <name type="scientific">Paralabilibaculum antarcticum</name>
    <dbReference type="NCBI Taxonomy" id="2912572"/>
    <lineage>
        <taxon>Bacteria</taxon>
        <taxon>Pseudomonadati</taxon>
        <taxon>Bacteroidota</taxon>
        <taxon>Bacteroidia</taxon>
        <taxon>Marinilabiliales</taxon>
        <taxon>Marinifilaceae</taxon>
        <taxon>Paralabilibaculum</taxon>
    </lineage>
</organism>
<gene>
    <name evidence="3" type="primary">porV</name>
    <name evidence="3" type="ORF">L3049_13955</name>
</gene>
<evidence type="ECO:0000259" key="2">
    <source>
        <dbReference type="Pfam" id="PF19572"/>
    </source>
</evidence>
<dbReference type="Gene3D" id="2.40.160.60">
    <property type="entry name" value="Outer membrane protein transport protein (OMPP1/FadL/TodX)"/>
    <property type="match status" value="1"/>
</dbReference>
<sequence length="388" mass="43173">MKFSLKYIIICFVLVVFTSHTKAQENSVTGANYISTAVPFLTITPDARAGAMGNNGVATSPDLFSMHWNAAKYSFAKEESGIGVSYTPWLREVANDMSVSYLSAYYKLDQLQTIAGSMRYFSLGDIFFQERLDEIPVKRQAYEFAFDLAYSRKLSEALSGAISFRYIYSDIVQGNSAAQSASVFAADLSLYYKKEYGSSSAPSIWSWGLNISNIGSKVKYYEDAEREFIPVNLKIGTAYKYQIDTHNSISFSVDMNKLLVPSSAGRRIEMGGKSEDIISSPASNNSVMGGVFNSFTDAPGGFREELHEITLGFGAEYWYQNQFAARTGYFYEHESKGNRKYFSAGVGVKLDVFNVDFAYLIPTATNHPLQNTLRISLSANLDFKSLLN</sequence>
<dbReference type="EMBL" id="JAKJSC010000002">
    <property type="protein sequence ID" value="MDE5419106.1"/>
    <property type="molecule type" value="Genomic_DNA"/>
</dbReference>
<feature type="domain" description="Type IX secretion system protein PorV" evidence="2">
    <location>
        <begin position="31"/>
        <end position="262"/>
    </location>
</feature>
<dbReference type="Pfam" id="PF19572">
    <property type="entry name" value="PorV"/>
    <property type="match status" value="1"/>
</dbReference>
<evidence type="ECO:0000313" key="4">
    <source>
        <dbReference type="Proteomes" id="UP001528920"/>
    </source>
</evidence>
<evidence type="ECO:0000313" key="3">
    <source>
        <dbReference type="EMBL" id="MDE5419106.1"/>
    </source>
</evidence>
<evidence type="ECO:0000256" key="1">
    <source>
        <dbReference type="SAM" id="SignalP"/>
    </source>
</evidence>
<protein>
    <submittedName>
        <fullName evidence="3">Type IX secretion system outer membrane channel protein PorV</fullName>
    </submittedName>
</protein>
<feature type="signal peptide" evidence="1">
    <location>
        <begin position="1"/>
        <end position="23"/>
    </location>
</feature>
<dbReference type="NCBIfam" id="NF033709">
    <property type="entry name" value="PorV_fam"/>
    <property type="match status" value="1"/>
</dbReference>
<feature type="chain" id="PRO_5047020022" evidence="1">
    <location>
        <begin position="24"/>
        <end position="388"/>
    </location>
</feature>
<dbReference type="NCBIfam" id="NF033710">
    <property type="entry name" value="T9SS_OM_PorV"/>
    <property type="match status" value="1"/>
</dbReference>
<name>A0ABT5VUK4_9BACT</name>
<reference evidence="3 4" key="1">
    <citation type="submission" date="2022-01" db="EMBL/GenBank/DDBJ databases">
        <title>Labilibaculum sp. nov, a marine bacterium isolated from Antarctica.</title>
        <authorList>
            <person name="Dai W."/>
        </authorList>
    </citation>
    <scope>NUCLEOTIDE SEQUENCE [LARGE SCALE GENOMIC DNA]</scope>
    <source>
        <strain evidence="3 4">DW002</strain>
    </source>
</reference>
<dbReference type="RefSeq" id="WP_275110435.1">
    <property type="nucleotide sequence ID" value="NZ_JAKJSC010000002.1"/>
</dbReference>
<keyword evidence="1" id="KW-0732">Signal</keyword>
<keyword evidence="4" id="KW-1185">Reference proteome</keyword>
<dbReference type="InterPro" id="IPR047799">
    <property type="entry name" value="T9SS_OM_PorV"/>
</dbReference>